<comment type="catalytic activity">
    <reaction evidence="1">
        <text>ATP + protein L-histidine = ADP + protein N-phospho-L-histidine.</text>
        <dbReference type="EC" id="2.7.13.3"/>
    </reaction>
</comment>
<evidence type="ECO:0000256" key="3">
    <source>
        <dbReference type="ARBA" id="ARBA00022553"/>
    </source>
</evidence>
<keyword evidence="9" id="KW-0418">Kinase</keyword>
<dbReference type="Pfam" id="PF00072">
    <property type="entry name" value="Response_reg"/>
    <property type="match status" value="1"/>
</dbReference>
<evidence type="ECO:0000259" key="8">
    <source>
        <dbReference type="PROSITE" id="PS50110"/>
    </source>
</evidence>
<dbReference type="Pfam" id="PF02518">
    <property type="entry name" value="HATPase_c"/>
    <property type="match status" value="1"/>
</dbReference>
<feature type="coiled-coil region" evidence="5">
    <location>
        <begin position="69"/>
        <end position="96"/>
    </location>
</feature>
<comment type="caution">
    <text evidence="9">The sequence shown here is derived from an EMBL/GenBank/DDBJ whole genome shotgun (WGS) entry which is preliminary data.</text>
</comment>
<dbReference type="PANTHER" id="PTHR43065">
    <property type="entry name" value="SENSOR HISTIDINE KINASE"/>
    <property type="match status" value="1"/>
</dbReference>
<dbReference type="SMART" id="SM00448">
    <property type="entry name" value="REC"/>
    <property type="match status" value="1"/>
</dbReference>
<dbReference type="SMART" id="SM00388">
    <property type="entry name" value="HisKA"/>
    <property type="match status" value="1"/>
</dbReference>
<evidence type="ECO:0000256" key="5">
    <source>
        <dbReference type="SAM" id="Coils"/>
    </source>
</evidence>
<keyword evidence="3 4" id="KW-0597">Phosphoprotein</keyword>
<dbReference type="EMBL" id="AFOC01000012">
    <property type="protein sequence ID" value="EGV52287.1"/>
    <property type="molecule type" value="Genomic_DNA"/>
</dbReference>
<dbReference type="GO" id="GO:0000155">
    <property type="term" value="F:phosphorelay sensor kinase activity"/>
    <property type="evidence" value="ECO:0007669"/>
    <property type="project" value="InterPro"/>
</dbReference>
<dbReference type="InterPro" id="IPR005467">
    <property type="entry name" value="His_kinase_dom"/>
</dbReference>
<dbReference type="PROSITE" id="PS50110">
    <property type="entry name" value="RESPONSE_REGULATORY"/>
    <property type="match status" value="1"/>
</dbReference>
<dbReference type="SUPFAM" id="SSF47384">
    <property type="entry name" value="Homodimeric domain of signal transducing histidine kinase"/>
    <property type="match status" value="1"/>
</dbReference>
<dbReference type="Gene3D" id="1.10.287.130">
    <property type="match status" value="1"/>
</dbReference>
<dbReference type="InterPro" id="IPR001789">
    <property type="entry name" value="Sig_transdc_resp-reg_receiver"/>
</dbReference>
<dbReference type="AlphaFoldDB" id="G2DAP0"/>
<feature type="region of interest" description="Disordered" evidence="6">
    <location>
        <begin position="606"/>
        <end position="631"/>
    </location>
</feature>
<dbReference type="InterPro" id="IPR036890">
    <property type="entry name" value="HATPase_C_sf"/>
</dbReference>
<dbReference type="InterPro" id="IPR035965">
    <property type="entry name" value="PAS-like_dom_sf"/>
</dbReference>
<dbReference type="SMART" id="SM00387">
    <property type="entry name" value="HATPase_c"/>
    <property type="match status" value="1"/>
</dbReference>
<dbReference type="CDD" id="cd00130">
    <property type="entry name" value="PAS"/>
    <property type="match status" value="1"/>
</dbReference>
<feature type="domain" description="Histidine kinase" evidence="7">
    <location>
        <begin position="237"/>
        <end position="462"/>
    </location>
</feature>
<dbReference type="SUPFAM" id="SSF55874">
    <property type="entry name" value="ATPase domain of HSP90 chaperone/DNA topoisomerase II/histidine kinase"/>
    <property type="match status" value="1"/>
</dbReference>
<dbReference type="Pfam" id="PF00512">
    <property type="entry name" value="HisKA"/>
    <property type="match status" value="1"/>
</dbReference>
<feature type="modified residue" description="4-aspartylphosphate" evidence="4">
    <location>
        <position position="538"/>
    </location>
</feature>
<dbReference type="PRINTS" id="PR00344">
    <property type="entry name" value="BCTRLSENSOR"/>
</dbReference>
<sequence>METFPNGANPGFVTRACGYYRWRVRGGTMSNDDFKNTNNKQLLERLERLQSTLLPSGEKQNLSQLLHDLQVHQIELELQNRTLQSAQVELEESRDRYAALYDFAPVGYLSLDAQGIIRQINLTGARLLNRERGRLLQTPFSRYLAPMESEIFFGHLRAVFHSRGTQNQLLSITQPEGEQRQLRMESLVSSGEGEQQECRSVLFDITEEIRAREEKARLQRELQQAQKMESIGLLTGGIAHDFNNLLAIIRGHTQLIQERLGIDPPERQGERLEQVLEASGRARDLIADLLNFSQRREAPPTTLAPARKIADMLPLLRATFPSSIELQTRLRSDTPAIQIAPVAFDQLLMNLCLNARDAMEGQGRLLIELCRQQLSDSECDACHQPFTGEWVEISISDTGSGIPMSDRHRLFDPFFTTKPPGQGTGLGLSMVYSILKQHGGHVLLESRPGRGSRFRLLFPPVEATLGSTPETTGTISSTPPPPAGGQQIIVLDDEPAIARLLGELLTASGYQVSVHTDAPALLRDLESGKYAPDLLITDQTMPGLTGVELIQHLRPDYAKLPIILCSGYSEVVNAANANAFGADRFLEKPVDAANLRALVQELLEASGTARSHGKTHPFEREGRSQTRQRSR</sequence>
<keyword evidence="5" id="KW-0175">Coiled coil</keyword>
<accession>G2DAP0</accession>
<dbReference type="InterPro" id="IPR011006">
    <property type="entry name" value="CheY-like_superfamily"/>
</dbReference>
<reference evidence="9" key="1">
    <citation type="journal article" date="2011" name="ISME J.">
        <title>The endosymbionts of the deep-sea tubeworms Riftia pachyptila and Tevnia jerichonana share an identical physiology as revealed by proteogenomic analyses.</title>
        <authorList>
            <person name="Gardebrecht A."/>
            <person name="Markert S."/>
            <person name="Felbeck H."/>
            <person name="Thuermer A."/>
            <person name="Albrecht D."/>
            <person name="Wollherr A."/>
            <person name="Kabisch J."/>
            <person name="Lehmann R."/>
            <person name="Daniel R."/>
            <person name="Liesegang H."/>
            <person name="Hecker M."/>
            <person name="Sievert S.M."/>
            <person name="Schweder T."/>
        </authorList>
    </citation>
    <scope>NUCLEOTIDE SEQUENCE [LARGE SCALE GENOMIC DNA]</scope>
</reference>
<evidence type="ECO:0000313" key="9">
    <source>
        <dbReference type="EMBL" id="EGV52287.1"/>
    </source>
</evidence>
<dbReference type="PANTHER" id="PTHR43065:SF42">
    <property type="entry name" value="TWO-COMPONENT SENSOR PPRA"/>
    <property type="match status" value="1"/>
</dbReference>
<dbReference type="Gene3D" id="3.30.565.10">
    <property type="entry name" value="Histidine kinase-like ATPase, C-terminal domain"/>
    <property type="match status" value="1"/>
</dbReference>
<dbReference type="InterPro" id="IPR004358">
    <property type="entry name" value="Sig_transdc_His_kin-like_C"/>
</dbReference>
<feature type="domain" description="Response regulatory" evidence="8">
    <location>
        <begin position="487"/>
        <end position="603"/>
    </location>
</feature>
<keyword evidence="10" id="KW-1185">Reference proteome</keyword>
<evidence type="ECO:0000259" key="7">
    <source>
        <dbReference type="PROSITE" id="PS50109"/>
    </source>
</evidence>
<evidence type="ECO:0000313" key="10">
    <source>
        <dbReference type="Proteomes" id="UP000004491"/>
    </source>
</evidence>
<dbReference type="SUPFAM" id="SSF52172">
    <property type="entry name" value="CheY-like"/>
    <property type="match status" value="1"/>
</dbReference>
<dbReference type="SUPFAM" id="SSF55785">
    <property type="entry name" value="PYP-like sensor domain (PAS domain)"/>
    <property type="match status" value="1"/>
</dbReference>
<proteinExistence type="predicted"/>
<protein>
    <recommendedName>
        <fullName evidence="2">histidine kinase</fullName>
        <ecNumber evidence="2">2.7.13.3</ecNumber>
    </recommendedName>
</protein>
<keyword evidence="9" id="KW-0808">Transferase</keyword>
<evidence type="ECO:0000256" key="1">
    <source>
        <dbReference type="ARBA" id="ARBA00000085"/>
    </source>
</evidence>
<organism evidence="9 10">
    <name type="scientific">endosymbiont of Riftia pachyptila</name>
    <name type="common">vent Ph05</name>
    <dbReference type="NCBI Taxonomy" id="1048808"/>
    <lineage>
        <taxon>Bacteria</taxon>
        <taxon>Pseudomonadati</taxon>
        <taxon>Pseudomonadota</taxon>
        <taxon>Gammaproteobacteria</taxon>
        <taxon>sulfur-oxidizing symbionts</taxon>
    </lineage>
</organism>
<dbReference type="Proteomes" id="UP000004491">
    <property type="component" value="Unassembled WGS sequence"/>
</dbReference>
<dbReference type="InterPro" id="IPR000014">
    <property type="entry name" value="PAS"/>
</dbReference>
<dbReference type="PROSITE" id="PS50109">
    <property type="entry name" value="HIS_KIN"/>
    <property type="match status" value="1"/>
</dbReference>
<dbReference type="InterPro" id="IPR003594">
    <property type="entry name" value="HATPase_dom"/>
</dbReference>
<dbReference type="Gene3D" id="3.40.50.2300">
    <property type="match status" value="1"/>
</dbReference>
<evidence type="ECO:0000256" key="6">
    <source>
        <dbReference type="SAM" id="MobiDB-lite"/>
    </source>
</evidence>
<evidence type="ECO:0000256" key="2">
    <source>
        <dbReference type="ARBA" id="ARBA00012438"/>
    </source>
</evidence>
<dbReference type="InterPro" id="IPR036097">
    <property type="entry name" value="HisK_dim/P_sf"/>
</dbReference>
<dbReference type="InterPro" id="IPR003661">
    <property type="entry name" value="HisK_dim/P_dom"/>
</dbReference>
<dbReference type="Gene3D" id="3.30.450.20">
    <property type="entry name" value="PAS domain"/>
    <property type="match status" value="1"/>
</dbReference>
<evidence type="ECO:0000256" key="4">
    <source>
        <dbReference type="PROSITE-ProRule" id="PRU00169"/>
    </source>
</evidence>
<gene>
    <name evidence="9" type="ORF">Rifp1Sym_al00060</name>
</gene>
<name>G2DAP0_9GAMM</name>
<dbReference type="EC" id="2.7.13.3" evidence="2"/>
<dbReference type="CDD" id="cd00082">
    <property type="entry name" value="HisKA"/>
    <property type="match status" value="1"/>
</dbReference>
<dbReference type="CDD" id="cd00156">
    <property type="entry name" value="REC"/>
    <property type="match status" value="1"/>
</dbReference>